<gene>
    <name evidence="1" type="ORF">MAGMO_1846</name>
</gene>
<accession>A0A1S7LGE2</accession>
<reference evidence="1" key="1">
    <citation type="submission" date="2015-04" db="EMBL/GenBank/DDBJ databases">
        <authorList>
            <person name="Syromyatnikov M.Y."/>
            <person name="Popov V.N."/>
        </authorList>
    </citation>
    <scope>NUCLEOTIDE SEQUENCE</scope>
    <source>
        <strain evidence="1">MO-1</strain>
    </source>
</reference>
<dbReference type="InterPro" id="IPR025427">
    <property type="entry name" value="DUF4160"/>
</dbReference>
<name>A0A1S7LGE2_MAGMO</name>
<dbReference type="Pfam" id="PF13711">
    <property type="entry name" value="DUF4160"/>
    <property type="match status" value="1"/>
</dbReference>
<dbReference type="EMBL" id="LO017727">
    <property type="protein sequence ID" value="CRH06022.1"/>
    <property type="molecule type" value="Genomic_DNA"/>
</dbReference>
<dbReference type="AlphaFoldDB" id="A0A1S7LGE2"/>
<evidence type="ECO:0008006" key="2">
    <source>
        <dbReference type="Google" id="ProtNLM"/>
    </source>
</evidence>
<protein>
    <recommendedName>
        <fullName evidence="2">DUF4160 domain-containing protein</fullName>
    </recommendedName>
</protein>
<organism evidence="1">
    <name type="scientific">Magnetococcus massalia (strain MO-1)</name>
    <dbReference type="NCBI Taxonomy" id="451514"/>
    <lineage>
        <taxon>Bacteria</taxon>
        <taxon>Pseudomonadati</taxon>
        <taxon>Pseudomonadota</taxon>
        <taxon>Magnetococcia</taxon>
        <taxon>Magnetococcales</taxon>
        <taxon>Magnetococcaceae</taxon>
        <taxon>Magnetococcus</taxon>
    </lineage>
</organism>
<evidence type="ECO:0000313" key="1">
    <source>
        <dbReference type="EMBL" id="CRH06022.1"/>
    </source>
</evidence>
<proteinExistence type="predicted"/>
<sequence>MSTLKVIRGIKVKIYPGDHPPPHVHIRAPGFDCVINLQTLKVKVRGNKTCDAQTAIDWIIDNQVFLLTEWERLNG</sequence>